<dbReference type="PANTHER" id="PTHR23131:SF4">
    <property type="entry name" value="METALLO-BETA-LACTAMASE SUPERFAMILY POTEIN"/>
    <property type="match status" value="1"/>
</dbReference>
<dbReference type="Pfam" id="PF00753">
    <property type="entry name" value="Lactamase_B"/>
    <property type="match status" value="1"/>
</dbReference>
<dbReference type="InterPro" id="IPR036866">
    <property type="entry name" value="RibonucZ/Hydroxyglut_hydro"/>
</dbReference>
<dbReference type="InterPro" id="IPR050662">
    <property type="entry name" value="Sec-metab_biosynth-thioest"/>
</dbReference>
<sequence length="323" mass="37504">MNIAQIEDIGYRIGIPVPFPMKYVYCYLLKQDDGYVLIDVGLNYSKARETWEQVFEYLAINPKEIRTIYLTHFHPDHSGLAGWMQGLTGAKVYMHEIDAKMLERVWGKDSMQSIRMKEMVLNHGVPEKLSEEIMIHMDKLNNSVLPLPIVEIIGDKVEFSGLVWQVIHTPGHSEGHICFLQKEEQILIAGDTVLEKITPNISVWPGSSQKPLHEYIESLRMLKELPVKVAYSAHHTPITQFKQRIDEIILHHDERLDKIEKLAENKTAFEIAEVLFAHKSLNPHQWRFAIAETIAHLNYLEQEMRIEHEGTRPIIYKRKVNVQ</sequence>
<dbReference type="PANTHER" id="PTHR23131">
    <property type="entry name" value="ENDORIBONUCLEASE LACTB2"/>
    <property type="match status" value="1"/>
</dbReference>
<proteinExistence type="predicted"/>
<evidence type="ECO:0000259" key="1">
    <source>
        <dbReference type="SMART" id="SM00849"/>
    </source>
</evidence>
<organism evidence="2 3">
    <name type="scientific">Metabacillus sediminilitoris</name>
    <dbReference type="NCBI Taxonomy" id="2567941"/>
    <lineage>
        <taxon>Bacteria</taxon>
        <taxon>Bacillati</taxon>
        <taxon>Bacillota</taxon>
        <taxon>Bacilli</taxon>
        <taxon>Bacillales</taxon>
        <taxon>Bacillaceae</taxon>
        <taxon>Metabacillus</taxon>
    </lineage>
</organism>
<reference evidence="2 3" key="1">
    <citation type="submission" date="2019-04" db="EMBL/GenBank/DDBJ databases">
        <title>Bacillus sediminilitoris sp. nov., isolated from a tidal flat sediment on the East China Sea.</title>
        <authorList>
            <person name="Wei Y."/>
            <person name="Mao H."/>
            <person name="Fang J."/>
        </authorList>
    </citation>
    <scope>NUCLEOTIDE SEQUENCE [LARGE SCALE GENOMIC DNA]</scope>
    <source>
        <strain evidence="2 3">DSL-17</strain>
    </source>
</reference>
<dbReference type="OrthoDB" id="9761531at2"/>
<dbReference type="CDD" id="cd07725">
    <property type="entry name" value="TTHA1429-like_MBL-fold"/>
    <property type="match status" value="1"/>
</dbReference>
<dbReference type="SMART" id="SM00849">
    <property type="entry name" value="Lactamase_B"/>
    <property type="match status" value="1"/>
</dbReference>
<dbReference type="EMBL" id="SSNT01000009">
    <property type="protein sequence ID" value="THF79396.1"/>
    <property type="molecule type" value="Genomic_DNA"/>
</dbReference>
<feature type="domain" description="Metallo-beta-lactamase" evidence="1">
    <location>
        <begin position="23"/>
        <end position="234"/>
    </location>
</feature>
<evidence type="ECO:0000313" key="2">
    <source>
        <dbReference type="EMBL" id="THF79396.1"/>
    </source>
</evidence>
<dbReference type="InterPro" id="IPR036388">
    <property type="entry name" value="WH-like_DNA-bd_sf"/>
</dbReference>
<keyword evidence="2" id="KW-0378">Hydrolase</keyword>
<accession>A0A4S4BXH3</accession>
<name>A0A4S4BXH3_9BACI</name>
<dbReference type="SUPFAM" id="SSF56281">
    <property type="entry name" value="Metallo-hydrolase/oxidoreductase"/>
    <property type="match status" value="1"/>
</dbReference>
<protein>
    <submittedName>
        <fullName evidence="2">MBL fold metallo-hydrolase</fullName>
    </submittedName>
</protein>
<dbReference type="Proteomes" id="UP000310334">
    <property type="component" value="Unassembled WGS sequence"/>
</dbReference>
<gene>
    <name evidence="2" type="ORF">E6W99_13750</name>
</gene>
<dbReference type="Gene3D" id="1.10.10.10">
    <property type="entry name" value="Winged helix-like DNA-binding domain superfamily/Winged helix DNA-binding domain"/>
    <property type="match status" value="1"/>
</dbReference>
<dbReference type="InterPro" id="IPR048933">
    <property type="entry name" value="B_lactamase-like_C"/>
</dbReference>
<dbReference type="AlphaFoldDB" id="A0A4S4BXH3"/>
<dbReference type="Pfam" id="PF21221">
    <property type="entry name" value="B_lactamase-like_C"/>
    <property type="match status" value="1"/>
</dbReference>
<comment type="caution">
    <text evidence="2">The sequence shown here is derived from an EMBL/GenBank/DDBJ whole genome shotgun (WGS) entry which is preliminary data.</text>
</comment>
<dbReference type="InterPro" id="IPR001279">
    <property type="entry name" value="Metallo-B-lactamas"/>
</dbReference>
<dbReference type="GO" id="GO:0016787">
    <property type="term" value="F:hydrolase activity"/>
    <property type="evidence" value="ECO:0007669"/>
    <property type="project" value="UniProtKB-KW"/>
</dbReference>
<keyword evidence="3" id="KW-1185">Reference proteome</keyword>
<dbReference type="RefSeq" id="WP_136354783.1">
    <property type="nucleotide sequence ID" value="NZ_CP046266.1"/>
</dbReference>
<dbReference type="Gene3D" id="3.60.15.10">
    <property type="entry name" value="Ribonuclease Z/Hydroxyacylglutathione hydrolase-like"/>
    <property type="match status" value="1"/>
</dbReference>
<evidence type="ECO:0000313" key="3">
    <source>
        <dbReference type="Proteomes" id="UP000310334"/>
    </source>
</evidence>